<gene>
    <name evidence="1" type="ORF">C0601_05115</name>
</gene>
<dbReference type="InterPro" id="IPR025543">
    <property type="entry name" value="Dodecin-like"/>
</dbReference>
<dbReference type="EMBL" id="PKTG01000064">
    <property type="protein sequence ID" value="PLX18400.1"/>
    <property type="molecule type" value="Genomic_DNA"/>
</dbReference>
<name>A0A2N5ZI78_MUIH1</name>
<dbReference type="AlphaFoldDB" id="A0A2N5ZI78"/>
<sequence length="73" mass="8459">MRSLVSRRKFMIRVIEVFGSSSNNYDDAAKNAVDSLVKNGEKVRFYREEMRGIREHSGKKEYSVKLKVAVSIF</sequence>
<dbReference type="SUPFAM" id="SSF89807">
    <property type="entry name" value="Dodecin-like"/>
    <property type="match status" value="1"/>
</dbReference>
<dbReference type="Gene3D" id="3.30.1660.10">
    <property type="entry name" value="Flavin-binding protein dodecin"/>
    <property type="match status" value="1"/>
</dbReference>
<evidence type="ECO:0000313" key="1">
    <source>
        <dbReference type="EMBL" id="PLX18400.1"/>
    </source>
</evidence>
<comment type="caution">
    <text evidence="1">The sequence shown here is derived from an EMBL/GenBank/DDBJ whole genome shotgun (WGS) entry which is preliminary data.</text>
</comment>
<evidence type="ECO:0008006" key="3">
    <source>
        <dbReference type="Google" id="ProtNLM"/>
    </source>
</evidence>
<organism evidence="1 2">
    <name type="scientific">Muiribacterium halophilum</name>
    <dbReference type="NCBI Taxonomy" id="2053465"/>
    <lineage>
        <taxon>Bacteria</taxon>
        <taxon>Candidatus Muiribacteriota</taxon>
        <taxon>Candidatus Muiribacteriia</taxon>
        <taxon>Candidatus Muiribacteriales</taxon>
        <taxon>Candidatus Muiribacteriaceae</taxon>
        <taxon>Candidatus Muiribacterium</taxon>
    </lineage>
</organism>
<dbReference type="InterPro" id="IPR009923">
    <property type="entry name" value="Dodecin"/>
</dbReference>
<dbReference type="Pfam" id="PF07311">
    <property type="entry name" value="Dodecin"/>
    <property type="match status" value="1"/>
</dbReference>
<dbReference type="Proteomes" id="UP000234857">
    <property type="component" value="Unassembled WGS sequence"/>
</dbReference>
<protein>
    <recommendedName>
        <fullName evidence="3">Dodecin domain-containing protein</fullName>
    </recommendedName>
</protein>
<proteinExistence type="predicted"/>
<accession>A0A2N5ZI78</accession>
<dbReference type="InterPro" id="IPR036694">
    <property type="entry name" value="Dodecin-like_sf"/>
</dbReference>
<reference evidence="1 2" key="1">
    <citation type="submission" date="2017-11" db="EMBL/GenBank/DDBJ databases">
        <title>Genome-resolved metagenomics identifies genetic mobility, metabolic interactions, and unexpected diversity in perchlorate-reducing communities.</title>
        <authorList>
            <person name="Barnum T.P."/>
            <person name="Figueroa I.A."/>
            <person name="Carlstrom C.I."/>
            <person name="Lucas L.N."/>
            <person name="Engelbrektson A.L."/>
            <person name="Coates J.D."/>
        </authorList>
    </citation>
    <scope>NUCLEOTIDE SEQUENCE [LARGE SCALE GENOMIC DNA]</scope>
    <source>
        <strain evidence="1">BM706</strain>
    </source>
</reference>
<evidence type="ECO:0000313" key="2">
    <source>
        <dbReference type="Proteomes" id="UP000234857"/>
    </source>
</evidence>